<gene>
    <name evidence="2" type="ORF">GCM10022232_28960</name>
</gene>
<feature type="region of interest" description="Disordered" evidence="1">
    <location>
        <begin position="67"/>
        <end position="91"/>
    </location>
</feature>
<evidence type="ECO:0000313" key="3">
    <source>
        <dbReference type="Proteomes" id="UP001500456"/>
    </source>
</evidence>
<organism evidence="2 3">
    <name type="scientific">Streptomyces plumbiresistens</name>
    <dbReference type="NCBI Taxonomy" id="511811"/>
    <lineage>
        <taxon>Bacteria</taxon>
        <taxon>Bacillati</taxon>
        <taxon>Actinomycetota</taxon>
        <taxon>Actinomycetes</taxon>
        <taxon>Kitasatosporales</taxon>
        <taxon>Streptomycetaceae</taxon>
        <taxon>Streptomyces</taxon>
    </lineage>
</organism>
<reference evidence="3" key="1">
    <citation type="journal article" date="2019" name="Int. J. Syst. Evol. Microbiol.">
        <title>The Global Catalogue of Microorganisms (GCM) 10K type strain sequencing project: providing services to taxonomists for standard genome sequencing and annotation.</title>
        <authorList>
            <consortium name="The Broad Institute Genomics Platform"/>
            <consortium name="The Broad Institute Genome Sequencing Center for Infectious Disease"/>
            <person name="Wu L."/>
            <person name="Ma J."/>
        </authorList>
    </citation>
    <scope>NUCLEOTIDE SEQUENCE [LARGE SCALE GENOMIC DNA]</scope>
    <source>
        <strain evidence="3">JCM 16924</strain>
    </source>
</reference>
<keyword evidence="3" id="KW-1185">Reference proteome</keyword>
<evidence type="ECO:0000313" key="2">
    <source>
        <dbReference type="EMBL" id="GAA3992329.1"/>
    </source>
</evidence>
<accession>A0ABP7R5F3</accession>
<comment type="caution">
    <text evidence="2">The sequence shown here is derived from an EMBL/GenBank/DDBJ whole genome shotgun (WGS) entry which is preliminary data.</text>
</comment>
<protein>
    <submittedName>
        <fullName evidence="2">Uncharacterized protein</fullName>
    </submittedName>
</protein>
<proteinExistence type="predicted"/>
<dbReference type="EMBL" id="BAAAZX010000007">
    <property type="protein sequence ID" value="GAA3992329.1"/>
    <property type="molecule type" value="Genomic_DNA"/>
</dbReference>
<sequence length="104" mass="10978">MNFRTEGETWGVVRSLEEIASCLSPAAADKEVIGPTDQLAGILRSLGILKGIRSSYVLGVGGGIGHRSRNPHPGGVNQRKPGSHWGAGSSDAGRAVCWRWGVTR</sequence>
<evidence type="ECO:0000256" key="1">
    <source>
        <dbReference type="SAM" id="MobiDB-lite"/>
    </source>
</evidence>
<name>A0ABP7R5F3_9ACTN</name>
<dbReference type="Proteomes" id="UP001500456">
    <property type="component" value="Unassembled WGS sequence"/>
</dbReference>